<dbReference type="Gene3D" id="3.50.50.60">
    <property type="entry name" value="FAD/NAD(P)-binding domain"/>
    <property type="match status" value="1"/>
</dbReference>
<proteinExistence type="predicted"/>
<dbReference type="AlphaFoldDB" id="A0A915YJI3"/>
<evidence type="ECO:0000313" key="1">
    <source>
        <dbReference type="EMBL" id="BDS13983.1"/>
    </source>
</evidence>
<gene>
    <name evidence="1" type="ORF">AsAng_0047460</name>
</gene>
<dbReference type="InterPro" id="IPR036188">
    <property type="entry name" value="FAD/NAD-bd_sf"/>
</dbReference>
<organism evidence="1 2">
    <name type="scientific">Aureispira anguillae</name>
    <dbReference type="NCBI Taxonomy" id="2864201"/>
    <lineage>
        <taxon>Bacteria</taxon>
        <taxon>Pseudomonadati</taxon>
        <taxon>Bacteroidota</taxon>
        <taxon>Saprospiria</taxon>
        <taxon>Saprospirales</taxon>
        <taxon>Saprospiraceae</taxon>
        <taxon>Aureispira</taxon>
    </lineage>
</organism>
<dbReference type="KEGG" id="aup:AsAng_0047460"/>
<evidence type="ECO:0000313" key="2">
    <source>
        <dbReference type="Proteomes" id="UP001060919"/>
    </source>
</evidence>
<dbReference type="SUPFAM" id="SSF51905">
    <property type="entry name" value="FAD/NAD(P)-binding domain"/>
    <property type="match status" value="1"/>
</dbReference>
<dbReference type="InterPro" id="IPR050816">
    <property type="entry name" value="Flavin-dep_Halogenase_NPB"/>
</dbReference>
<protein>
    <submittedName>
        <fullName evidence="1">Tryptophan 7-halogenase</fullName>
    </submittedName>
</protein>
<accession>A0A915YJI3</accession>
<name>A0A915YJI3_9BACT</name>
<dbReference type="Proteomes" id="UP001060919">
    <property type="component" value="Chromosome"/>
</dbReference>
<dbReference type="PANTHER" id="PTHR43747:SF1">
    <property type="entry name" value="SLR1998 PROTEIN"/>
    <property type="match status" value="1"/>
</dbReference>
<dbReference type="Pfam" id="PF05834">
    <property type="entry name" value="Lycopene_cycl"/>
    <property type="match status" value="1"/>
</dbReference>
<sequence length="564" mass="64522">MKKQYDVVILGGGLAGLTLALQLKQNEPNIHIAILEMRKNLAPESAHKVGESTVELGTYYLREVLGLGDYLDAYQLPKMGLRFYFSPQVKEEITQRVELGVKGALPVPSHQIDRGIFENELTKRLLDMGVEVILGARIKEVNLDSNGHRVSFLKEGTVQALDAKWVTDATGRAGFLKRKMGFGKPLEHDINAVWFRVKGEIDVDDWSDNKAWKDKVSPGLRRLGTIHFMGQGYWVWLIPLVSGNTSIGIVADPKFHDFTALNKLDKAMDWLASHEPLCAEMFKPYLDDVIDFRVLKHYSHHSERFYTTEKWGVVGEAGAFLDPFYSPGTDFIAIGNTWMADLILRDYNGEDIASRSIIYERVHTAFFNSWIPIYHNQYHLFGHTQVIMVKILWDWGLYWAIPTLLFTNKGYINLAVLRNLFTTPNCLGMRLGKLNTQVQHFFKEWGEYDKGTYSNAYIDFFDIPFLKKLHSELESQHSTEDLIAQCETNLSVLEQIAAEIFRKMSALYKGTPNDMKVNPYKMSMSLSKEELLKQATQKGAIDTDQSIIDDLELMWLKRDLFINT</sequence>
<keyword evidence="2" id="KW-1185">Reference proteome</keyword>
<dbReference type="PANTHER" id="PTHR43747">
    <property type="entry name" value="FAD-BINDING PROTEIN"/>
    <property type="match status" value="1"/>
</dbReference>
<dbReference type="EMBL" id="AP026867">
    <property type="protein sequence ID" value="BDS13983.1"/>
    <property type="molecule type" value="Genomic_DNA"/>
</dbReference>
<dbReference type="RefSeq" id="WP_264789226.1">
    <property type="nucleotide sequence ID" value="NZ_AP026867.1"/>
</dbReference>
<reference evidence="1" key="1">
    <citation type="submission" date="2022-09" db="EMBL/GenBank/DDBJ databases">
        <title>Aureispira anguillicida sp. nov., isolated from Leptocephalus of Japanese eel Anguilla japonica.</title>
        <authorList>
            <person name="Yuasa K."/>
            <person name="Mekata T."/>
            <person name="Ikunari K."/>
        </authorList>
    </citation>
    <scope>NUCLEOTIDE SEQUENCE</scope>
    <source>
        <strain evidence="1">EL160426</strain>
    </source>
</reference>